<sequence length="50" mass="5823">MRPKVLEKAHERVEDLIVSYPPLVVQYAKRGLSLRLGKVLKVFTLWKGIF</sequence>
<reference evidence="1 2" key="1">
    <citation type="submission" date="2020-08" db="EMBL/GenBank/DDBJ databases">
        <title>Complete genome sequence of Entomobacter blattae G55GP.</title>
        <authorList>
            <person name="Poehlein A."/>
            <person name="Guzman J."/>
            <person name="Daniel R."/>
            <person name="Vilcinskas A."/>
        </authorList>
    </citation>
    <scope>NUCLEOTIDE SEQUENCE [LARGE SCALE GENOMIC DNA]</scope>
    <source>
        <strain evidence="1 2">G55GP</strain>
    </source>
</reference>
<accession>A0A7H1NS63</accession>
<proteinExistence type="predicted"/>
<dbReference type="KEGG" id="ebla:JGUZn3_13980"/>
<name>A0A7H1NS63_9PROT</name>
<dbReference type="EMBL" id="CP060244">
    <property type="protein sequence ID" value="QNT78623.1"/>
    <property type="molecule type" value="Genomic_DNA"/>
</dbReference>
<protein>
    <submittedName>
        <fullName evidence="1">Uncharacterized protein</fullName>
    </submittedName>
</protein>
<organism evidence="1 2">
    <name type="scientific">Entomobacter blattae</name>
    <dbReference type="NCBI Taxonomy" id="2762277"/>
    <lineage>
        <taxon>Bacteria</taxon>
        <taxon>Pseudomonadati</taxon>
        <taxon>Pseudomonadota</taxon>
        <taxon>Alphaproteobacteria</taxon>
        <taxon>Acetobacterales</taxon>
        <taxon>Acetobacteraceae</taxon>
        <taxon>Entomobacter</taxon>
    </lineage>
</organism>
<evidence type="ECO:0000313" key="2">
    <source>
        <dbReference type="Proteomes" id="UP000516349"/>
    </source>
</evidence>
<gene>
    <name evidence="1" type="ORF">JGUZn3_13980</name>
</gene>
<evidence type="ECO:0000313" key="1">
    <source>
        <dbReference type="EMBL" id="QNT78623.1"/>
    </source>
</evidence>
<keyword evidence="2" id="KW-1185">Reference proteome</keyword>
<dbReference type="Proteomes" id="UP000516349">
    <property type="component" value="Chromosome"/>
</dbReference>
<dbReference type="AlphaFoldDB" id="A0A7H1NS63"/>